<evidence type="ECO:0000313" key="3">
    <source>
        <dbReference type="RefSeq" id="XP_001352536.2"/>
    </source>
</evidence>
<keyword evidence="1" id="KW-0853">WD repeat</keyword>
<evidence type="ECO:0000256" key="1">
    <source>
        <dbReference type="PROSITE-ProRule" id="PRU00221"/>
    </source>
</evidence>
<dbReference type="FunCoup" id="A0A6I8UAS7">
    <property type="interactions" value="1231"/>
</dbReference>
<dbReference type="ExpressionAtlas" id="A0A6I8UAS7">
    <property type="expression patterns" value="baseline"/>
</dbReference>
<dbReference type="GO" id="GO:0000462">
    <property type="term" value="P:maturation of SSU-rRNA from tricistronic rRNA transcript (SSU-rRNA, 5.8S rRNA, LSU-rRNA)"/>
    <property type="evidence" value="ECO:0007669"/>
    <property type="project" value="InterPro"/>
</dbReference>
<dbReference type="GO" id="GO:0032040">
    <property type="term" value="C:small-subunit processome"/>
    <property type="evidence" value="ECO:0007669"/>
    <property type="project" value="TreeGrafter"/>
</dbReference>
<dbReference type="PANTHER" id="PTHR44163:SF1">
    <property type="entry name" value="U3 SMALL NUCLEOLAR RNA-ASSOCIATED PROTEIN 4 HOMOLOG"/>
    <property type="match status" value="1"/>
</dbReference>
<keyword evidence="2" id="KW-1185">Reference proteome</keyword>
<dbReference type="SUPFAM" id="SSF50978">
    <property type="entry name" value="WD40 repeat-like"/>
    <property type="match status" value="1"/>
</dbReference>
<dbReference type="SUPFAM" id="SSF50998">
    <property type="entry name" value="Quinoprotein alcohol dehydrogenase-like"/>
    <property type="match status" value="1"/>
</dbReference>
<dbReference type="KEGG" id="dpo:4812164"/>
<dbReference type="InParanoid" id="A0A6I8UAS7"/>
<reference evidence="3" key="1">
    <citation type="submission" date="2025-08" db="UniProtKB">
        <authorList>
            <consortium name="RefSeq"/>
        </authorList>
    </citation>
    <scope>IDENTIFICATION</scope>
    <source>
        <strain evidence="3">MV-25-SWS-2005</strain>
        <tissue evidence="3">Whole body</tissue>
    </source>
</reference>
<organism evidence="2 3">
    <name type="scientific">Drosophila pseudoobscura pseudoobscura</name>
    <name type="common">Fruit fly</name>
    <dbReference type="NCBI Taxonomy" id="46245"/>
    <lineage>
        <taxon>Eukaryota</taxon>
        <taxon>Metazoa</taxon>
        <taxon>Ecdysozoa</taxon>
        <taxon>Arthropoda</taxon>
        <taxon>Hexapoda</taxon>
        <taxon>Insecta</taxon>
        <taxon>Pterygota</taxon>
        <taxon>Neoptera</taxon>
        <taxon>Endopterygota</taxon>
        <taxon>Diptera</taxon>
        <taxon>Brachycera</taxon>
        <taxon>Muscomorpha</taxon>
        <taxon>Ephydroidea</taxon>
        <taxon>Drosophilidae</taxon>
        <taxon>Drosophila</taxon>
        <taxon>Sophophora</taxon>
    </lineage>
</organism>
<proteinExistence type="predicted"/>
<dbReference type="Proteomes" id="UP000001819">
    <property type="component" value="Chromosome X"/>
</dbReference>
<dbReference type="PANTHER" id="PTHR44163">
    <property type="entry name" value="U3 SMALL NUCLEOLAR RNA-ASSOCIATED PROTEIN 4 HOMOLOG"/>
    <property type="match status" value="1"/>
</dbReference>
<dbReference type="RefSeq" id="XP_001352536.2">
    <property type="nucleotide sequence ID" value="XM_001352500.4"/>
</dbReference>
<dbReference type="GO" id="GO:0003723">
    <property type="term" value="F:RNA binding"/>
    <property type="evidence" value="ECO:0007669"/>
    <property type="project" value="TreeGrafter"/>
</dbReference>
<dbReference type="SMART" id="SM00320">
    <property type="entry name" value="WD40"/>
    <property type="match status" value="7"/>
</dbReference>
<evidence type="ECO:0000313" key="2">
    <source>
        <dbReference type="Proteomes" id="UP000001819"/>
    </source>
</evidence>
<name>A0A6I8UAS7_DROPS</name>
<dbReference type="GO" id="GO:0030686">
    <property type="term" value="C:90S preribosome"/>
    <property type="evidence" value="ECO:0007669"/>
    <property type="project" value="InterPro"/>
</dbReference>
<sequence length="703" mass="79441">MTAILNEPPQGGGKQQLHNARFYTIKPRAIVGMAYNKLSKCLALSRETDCIELWNMEYAPYLDRVIHLPPGSPVEALAWAGTKRLFSADLTGKLIEWDVLRLRQRYEQSPTGNALWSMDINGQETELAVGSEEGHINIMSIENDEITYKSIFNKQKGRVLCCKFDKSGKHLITGSEGYVRIWSVLKGHTLHTMTLSAKDVNVWCLRVLADNTIVAGDSAGFVTVWNAENATQIDRQRVLDKNVFALALNEEEDRLVCSGMEPPLIRVFSKTKIRREESESERWIKFLQRDAHKHYVKSLAMIDPLIVSGGLDGILTITSSERSSLPQLSQHAPFLQGSVASVAIDAKLLLLRYPHSLDLWRLGTVAARQEEDDEDEERWDLPVGHTEDLVLAKPPQKLLQLNVREKSFIQAAALSPDAAWICYSTLTDVRLSRLTQAPLQVERRPAEDLPQELTPASHILFTKQQQLLLLDPKVNRVNFFDLEEDRVLFRSSLDLGAHLKRSVSHLVVSPDGEYLVAASTDHLIGVWRLQPAGKHKHLVNLPRHRAGTTALAMHEGRPRLVVAYADGRLVEYDLVKRAFTCETVEYLIPGTRHFCIRGIILDPKNPNIFLVHTEEYLYVLERNKRLATEDYVVNTKSKKYSQESRSLIAANPNGMRLKTQLPRQHLVHVFRLSPNELVNVSISTSNLLASLPPPFQRKRFGAS</sequence>
<dbReference type="InterPro" id="IPR001680">
    <property type="entry name" value="WD40_rpt"/>
</dbReference>
<protein>
    <submittedName>
        <fullName evidence="3">U3 small nucleolar RNA-associated protein 4 homolog</fullName>
    </submittedName>
</protein>
<accession>A0A6I8UAS7</accession>
<dbReference type="InterPro" id="IPR036322">
    <property type="entry name" value="WD40_repeat_dom_sf"/>
</dbReference>
<dbReference type="PROSITE" id="PS50082">
    <property type="entry name" value="WD_REPEATS_2"/>
    <property type="match status" value="1"/>
</dbReference>
<dbReference type="Gene3D" id="2.130.10.10">
    <property type="entry name" value="YVTN repeat-like/Quinoprotein amine dehydrogenase"/>
    <property type="match status" value="3"/>
</dbReference>
<dbReference type="InterPro" id="IPR046351">
    <property type="entry name" value="UTP4"/>
</dbReference>
<dbReference type="AlphaFoldDB" id="A0A6I8UAS7"/>
<dbReference type="Pfam" id="PF00400">
    <property type="entry name" value="WD40"/>
    <property type="match status" value="2"/>
</dbReference>
<gene>
    <name evidence="3" type="primary">l(3)72Dn</name>
</gene>
<dbReference type="GO" id="GO:0034455">
    <property type="term" value="C:t-UTP complex"/>
    <property type="evidence" value="ECO:0007669"/>
    <property type="project" value="TreeGrafter"/>
</dbReference>
<dbReference type="InterPro" id="IPR015943">
    <property type="entry name" value="WD40/YVTN_repeat-like_dom_sf"/>
</dbReference>
<dbReference type="InterPro" id="IPR011047">
    <property type="entry name" value="Quinoprotein_ADH-like_sf"/>
</dbReference>
<feature type="repeat" description="WD" evidence="1">
    <location>
        <begin position="503"/>
        <end position="530"/>
    </location>
</feature>